<evidence type="ECO:0000313" key="4">
    <source>
        <dbReference type="EMBL" id="KAF2753971.1"/>
    </source>
</evidence>
<dbReference type="RefSeq" id="XP_033596422.1">
    <property type="nucleotide sequence ID" value="XM_033739414.1"/>
</dbReference>
<evidence type="ECO:0000256" key="2">
    <source>
        <dbReference type="ARBA" id="ARBA00023604"/>
    </source>
</evidence>
<keyword evidence="1" id="KW-0560">Oxidoreductase</keyword>
<organism evidence="4 5">
    <name type="scientific">Pseudovirgaria hyperparasitica</name>
    <dbReference type="NCBI Taxonomy" id="470096"/>
    <lineage>
        <taxon>Eukaryota</taxon>
        <taxon>Fungi</taxon>
        <taxon>Dikarya</taxon>
        <taxon>Ascomycota</taxon>
        <taxon>Pezizomycotina</taxon>
        <taxon>Dothideomycetes</taxon>
        <taxon>Dothideomycetes incertae sedis</taxon>
        <taxon>Acrospermales</taxon>
        <taxon>Acrospermaceae</taxon>
        <taxon>Pseudovirgaria</taxon>
    </lineage>
</organism>
<reference evidence="4" key="1">
    <citation type="journal article" date="2020" name="Stud. Mycol.">
        <title>101 Dothideomycetes genomes: a test case for predicting lifestyles and emergence of pathogens.</title>
        <authorList>
            <person name="Haridas S."/>
            <person name="Albert R."/>
            <person name="Binder M."/>
            <person name="Bloem J."/>
            <person name="Labutti K."/>
            <person name="Salamov A."/>
            <person name="Andreopoulos B."/>
            <person name="Baker S."/>
            <person name="Barry K."/>
            <person name="Bills G."/>
            <person name="Bluhm B."/>
            <person name="Cannon C."/>
            <person name="Castanera R."/>
            <person name="Culley D."/>
            <person name="Daum C."/>
            <person name="Ezra D."/>
            <person name="Gonzalez J."/>
            <person name="Henrissat B."/>
            <person name="Kuo A."/>
            <person name="Liang C."/>
            <person name="Lipzen A."/>
            <person name="Lutzoni F."/>
            <person name="Magnuson J."/>
            <person name="Mondo S."/>
            <person name="Nolan M."/>
            <person name="Ohm R."/>
            <person name="Pangilinan J."/>
            <person name="Park H.-J."/>
            <person name="Ramirez L."/>
            <person name="Alfaro M."/>
            <person name="Sun H."/>
            <person name="Tritt A."/>
            <person name="Yoshinaga Y."/>
            <person name="Zwiers L.-H."/>
            <person name="Turgeon B."/>
            <person name="Goodwin S."/>
            <person name="Spatafora J."/>
            <person name="Crous P."/>
            <person name="Grigoriev I."/>
        </authorList>
    </citation>
    <scope>NUCLEOTIDE SEQUENCE</scope>
    <source>
        <strain evidence="4">CBS 121739</strain>
    </source>
</reference>
<dbReference type="OrthoDB" id="412788at2759"/>
<feature type="region of interest" description="Disordered" evidence="3">
    <location>
        <begin position="110"/>
        <end position="130"/>
    </location>
</feature>
<evidence type="ECO:0000313" key="5">
    <source>
        <dbReference type="Proteomes" id="UP000799437"/>
    </source>
</evidence>
<dbReference type="PANTHER" id="PTHR34598:SF3">
    <property type="entry name" value="OXIDOREDUCTASE AN1597"/>
    <property type="match status" value="1"/>
</dbReference>
<dbReference type="NCBIfam" id="NF041278">
    <property type="entry name" value="CmcJ_NvfI_EfuI"/>
    <property type="match status" value="1"/>
</dbReference>
<protein>
    <submittedName>
        <fullName evidence="4">GA4 desaturase family protein</fullName>
    </submittedName>
</protein>
<dbReference type="EMBL" id="ML996582">
    <property type="protein sequence ID" value="KAF2753971.1"/>
    <property type="molecule type" value="Genomic_DNA"/>
</dbReference>
<dbReference type="PANTHER" id="PTHR34598">
    <property type="entry name" value="BLL6449 PROTEIN"/>
    <property type="match status" value="1"/>
</dbReference>
<dbReference type="AlphaFoldDB" id="A0A6A6VXJ0"/>
<dbReference type="GO" id="GO:0016491">
    <property type="term" value="F:oxidoreductase activity"/>
    <property type="evidence" value="ECO:0007669"/>
    <property type="project" value="UniProtKB-KW"/>
</dbReference>
<comment type="similarity">
    <text evidence="2">Belongs to the asaB hydroxylase/desaturase family.</text>
</comment>
<accession>A0A6A6VXJ0</accession>
<dbReference type="GeneID" id="54480468"/>
<sequence length="289" mass="32666">MVAQVDTTFNYFNEDAGYDLILGTVQPFRRKVDSQNATAHDIRGHESEFKLDTHGFELCHHPSKHMDLVNEPDKDIVKKHIYPEIEEVLKKCTGANNALVFSHVTRNGSPEKIQAQADASTSDEERTTTATPARVVHIDQSAIGANALLEDNLPADLVTKVKSGRWALINVWRPLKKIPRDPLAMCDARSVAETDKVELTARLPTWSGAKYGASRPSLSALHVRYNEAHRWYFADEMTEDEVWVFKIWESLDDGSVAGGVAHSSFVDPRTRDVRELRESMEIRSLVWWD</sequence>
<evidence type="ECO:0000256" key="1">
    <source>
        <dbReference type="ARBA" id="ARBA00023002"/>
    </source>
</evidence>
<proteinExistence type="inferred from homology"/>
<gene>
    <name evidence="4" type="ORF">EJ05DRAFT_161266</name>
</gene>
<dbReference type="Proteomes" id="UP000799437">
    <property type="component" value="Unassembled WGS sequence"/>
</dbReference>
<dbReference type="InterPro" id="IPR044053">
    <property type="entry name" value="AsaB-like"/>
</dbReference>
<evidence type="ECO:0000256" key="3">
    <source>
        <dbReference type="SAM" id="MobiDB-lite"/>
    </source>
</evidence>
<keyword evidence="5" id="KW-1185">Reference proteome</keyword>
<name>A0A6A6VXJ0_9PEZI</name>